<dbReference type="KEGG" id="asau:88173696"/>
<dbReference type="InterPro" id="IPR019808">
    <property type="entry name" value="Histidine_triad_CS"/>
</dbReference>
<evidence type="ECO:0000256" key="10">
    <source>
        <dbReference type="ARBA" id="ARBA00029885"/>
    </source>
</evidence>
<feature type="binding site" evidence="14">
    <location>
        <begin position="232"/>
        <end position="243"/>
    </location>
    <ligand>
        <name>substrate</name>
    </ligand>
</feature>
<dbReference type="PANTHER" id="PTHR12978">
    <property type="entry name" value="HISTIDINE TRIAD HIT PROTEIN MEMBER"/>
    <property type="match status" value="1"/>
</dbReference>
<dbReference type="GO" id="GO:0000290">
    <property type="term" value="P:deadenylation-dependent decapping of nuclear-transcribed mRNA"/>
    <property type="evidence" value="ECO:0007669"/>
    <property type="project" value="InterPro"/>
</dbReference>
<sequence length="299" mass="34608">MDCNTLLNEFQIVKVLLVDTQTKSLVLLGKINSQDAIVTFEKTAFSASLENNAQFKLQDILESTKLINHNDIYFWSMGLLVQDLDAAPGTKVNLIYPATEKHIRKYETQKLHMVRETAEMYEQKVAPFVETQKGDRIQWVYNIIFKDKESESFVHNNTDPQNGFVLLPDMKWDQKTMNALYLVAIVRRTDISSVRDLNSSHIEYLEGILRKIKEATCEAFVMEEDELRVFVHYQPSYYHFHIHVVNVAHPGLGSGLNVGKAILLDDIIDNLKLCSDYYQRKTLTYHLGELHPLWEILKN</sequence>
<feature type="binding site" evidence="14">
    <location>
        <position position="139"/>
    </location>
    <ligand>
        <name>substrate</name>
    </ligand>
</feature>
<dbReference type="GO" id="GO:0000340">
    <property type="term" value="F:RNA 7-methylguanosine cap binding"/>
    <property type="evidence" value="ECO:0007669"/>
    <property type="project" value="TreeGrafter"/>
</dbReference>
<evidence type="ECO:0000256" key="7">
    <source>
        <dbReference type="ARBA" id="ARBA00022553"/>
    </source>
</evidence>
<evidence type="ECO:0000256" key="3">
    <source>
        <dbReference type="ARBA" id="ARBA00010208"/>
    </source>
</evidence>
<dbReference type="FunFam" id="3.30.428.10:FF:000006">
    <property type="entry name" value="m7GpppX diphosphatase"/>
    <property type="match status" value="1"/>
</dbReference>
<evidence type="ECO:0000256" key="12">
    <source>
        <dbReference type="ARBA" id="ARBA00048222"/>
    </source>
</evidence>
<dbReference type="EMBL" id="CP138896">
    <property type="protein sequence ID" value="WPK25321.1"/>
    <property type="molecule type" value="Genomic_DNA"/>
</dbReference>
<gene>
    <name evidence="15" type="ORF">PUMCH_002632</name>
</gene>
<dbReference type="EC" id="3.6.1.59" evidence="4"/>
<dbReference type="AlphaFoldDB" id="A0AAX4HAA5"/>
<keyword evidence="6" id="KW-0963">Cytoplasm</keyword>
<feature type="binding site" evidence="14">
    <location>
        <position position="171"/>
    </location>
    <ligand>
        <name>substrate</name>
    </ligand>
</feature>
<keyword evidence="8" id="KW-0378">Hydrolase</keyword>
<dbReference type="GO" id="GO:0005634">
    <property type="term" value="C:nucleus"/>
    <property type="evidence" value="ECO:0007669"/>
    <property type="project" value="UniProtKB-SubCell"/>
</dbReference>
<accession>A0AAX4HAA5</accession>
<dbReference type="SUPFAM" id="SSF54197">
    <property type="entry name" value="HIT-like"/>
    <property type="match status" value="1"/>
</dbReference>
<evidence type="ECO:0000256" key="8">
    <source>
        <dbReference type="ARBA" id="ARBA00022801"/>
    </source>
</evidence>
<organism evidence="15 16">
    <name type="scientific">Australozyma saopauloensis</name>
    <dbReference type="NCBI Taxonomy" id="291208"/>
    <lineage>
        <taxon>Eukaryota</taxon>
        <taxon>Fungi</taxon>
        <taxon>Dikarya</taxon>
        <taxon>Ascomycota</taxon>
        <taxon>Saccharomycotina</taxon>
        <taxon>Pichiomycetes</taxon>
        <taxon>Metschnikowiaceae</taxon>
        <taxon>Australozyma</taxon>
    </lineage>
</organism>
<evidence type="ECO:0000313" key="15">
    <source>
        <dbReference type="EMBL" id="WPK25321.1"/>
    </source>
</evidence>
<evidence type="ECO:0000256" key="9">
    <source>
        <dbReference type="ARBA" id="ARBA00023242"/>
    </source>
</evidence>
<dbReference type="PROSITE" id="PS00892">
    <property type="entry name" value="HIT_1"/>
    <property type="match status" value="1"/>
</dbReference>
<keyword evidence="16" id="KW-1185">Reference proteome</keyword>
<keyword evidence="7" id="KW-0597">Phosphoprotein</keyword>
<dbReference type="Gene3D" id="3.30.200.40">
    <property type="entry name" value="Scavenger mRNA decapping enzyme, N-terminal domain"/>
    <property type="match status" value="1"/>
</dbReference>
<dbReference type="Pfam" id="PF05652">
    <property type="entry name" value="DcpS"/>
    <property type="match status" value="1"/>
</dbReference>
<dbReference type="Pfam" id="PF11969">
    <property type="entry name" value="DcpS_C"/>
    <property type="match status" value="1"/>
</dbReference>
<comment type="similarity">
    <text evidence="3">Belongs to the HIT family.</text>
</comment>
<dbReference type="GO" id="GO:0140932">
    <property type="term" value="F:5'-(N(7)-methyl 5'-triphosphoguanosine)-[mRNA] diphosphatase activity"/>
    <property type="evidence" value="ECO:0007669"/>
    <property type="project" value="UniProtKB-EC"/>
</dbReference>
<protein>
    <recommendedName>
        <fullName evidence="5">m7GpppX diphosphatase</fullName>
        <ecNumber evidence="4">3.6.1.59</ecNumber>
    </recommendedName>
    <alternativeName>
        <fullName evidence="11">Decapping scavenger enzyme</fullName>
    </alternativeName>
    <alternativeName>
        <fullName evidence="10">Scavenger mRNA-decapping enzyme DcpS</fullName>
    </alternativeName>
</protein>
<dbReference type="InterPro" id="IPR011145">
    <property type="entry name" value="Scavenger_mRNA_decap_enz_N"/>
</dbReference>
<evidence type="ECO:0000256" key="2">
    <source>
        <dbReference type="ARBA" id="ARBA00004496"/>
    </source>
</evidence>
<evidence type="ECO:0000256" key="5">
    <source>
        <dbReference type="ARBA" id="ARBA00015636"/>
    </source>
</evidence>
<evidence type="ECO:0000256" key="11">
    <source>
        <dbReference type="ARBA" id="ARBA00030609"/>
    </source>
</evidence>
<feature type="binding site" evidence="14">
    <location>
        <position position="169"/>
    </location>
    <ligand>
        <name>substrate</name>
    </ligand>
</feature>
<feature type="binding site" evidence="14">
    <location>
        <position position="149"/>
    </location>
    <ligand>
        <name>substrate</name>
    </ligand>
</feature>
<dbReference type="InterPro" id="IPR036265">
    <property type="entry name" value="HIT-like_sf"/>
</dbReference>
<dbReference type="Gene3D" id="3.30.428.10">
    <property type="entry name" value="HIT-like"/>
    <property type="match status" value="1"/>
</dbReference>
<proteinExistence type="inferred from homology"/>
<reference evidence="15 16" key="1">
    <citation type="submission" date="2023-10" db="EMBL/GenBank/DDBJ databases">
        <title>Draft Genome Sequence of Candida saopaulonensis from a very Premature Infant with Sepsis.</title>
        <authorList>
            <person name="Ning Y."/>
            <person name="Dai R."/>
            <person name="Xiao M."/>
            <person name="Xu Y."/>
            <person name="Yan Q."/>
            <person name="Zhang L."/>
        </authorList>
    </citation>
    <scope>NUCLEOTIDE SEQUENCE [LARGE SCALE GENOMIC DNA]</scope>
    <source>
        <strain evidence="15 16">19XY460</strain>
    </source>
</reference>
<dbReference type="PIRSF" id="PIRSF028973">
    <property type="entry name" value="Scavenger_mRNA_decap_enz"/>
    <property type="match status" value="1"/>
</dbReference>
<dbReference type="InterPro" id="IPR008594">
    <property type="entry name" value="DcpS/DCS2"/>
</dbReference>
<evidence type="ECO:0000256" key="6">
    <source>
        <dbReference type="ARBA" id="ARBA00022490"/>
    </source>
</evidence>
<evidence type="ECO:0000313" key="16">
    <source>
        <dbReference type="Proteomes" id="UP001338582"/>
    </source>
</evidence>
<comment type="subcellular location">
    <subcellularLocation>
        <location evidence="2">Cytoplasm</location>
    </subcellularLocation>
    <subcellularLocation>
        <location evidence="1">Nucleus</location>
    </subcellularLocation>
</comment>
<dbReference type="RefSeq" id="XP_062877703.1">
    <property type="nucleotide sequence ID" value="XM_063021633.1"/>
</dbReference>
<evidence type="ECO:0000256" key="13">
    <source>
        <dbReference type="PIRSR" id="PIRSR028973-1"/>
    </source>
</evidence>
<keyword evidence="9" id="KW-0539">Nucleus</keyword>
<dbReference type="Proteomes" id="UP001338582">
    <property type="component" value="Chromosome 3"/>
</dbReference>
<dbReference type="GO" id="GO:0000932">
    <property type="term" value="C:P-body"/>
    <property type="evidence" value="ECO:0007669"/>
    <property type="project" value="TreeGrafter"/>
</dbReference>
<evidence type="ECO:0000256" key="14">
    <source>
        <dbReference type="PIRSR" id="PIRSR028973-2"/>
    </source>
</evidence>
<comment type="catalytic activity">
    <reaction evidence="12">
        <text>a 5'-end (N(7)-methyl 5'-triphosphoguanosine)-ribonucleoside in mRNA + H2O = N(7)-methyl-GMP + a 5'-end diphospho-ribonucleoside in mRNA + 2 H(+)</text>
        <dbReference type="Rhea" id="RHEA:65388"/>
        <dbReference type="Rhea" id="RHEA-COMP:17165"/>
        <dbReference type="Rhea" id="RHEA-COMP:17167"/>
        <dbReference type="ChEBI" id="CHEBI:15377"/>
        <dbReference type="ChEBI" id="CHEBI:15378"/>
        <dbReference type="ChEBI" id="CHEBI:58285"/>
        <dbReference type="ChEBI" id="CHEBI:156461"/>
        <dbReference type="ChEBI" id="CHEBI:167616"/>
        <dbReference type="EC" id="3.6.1.59"/>
    </reaction>
</comment>
<dbReference type="GeneID" id="88173696"/>
<dbReference type="SUPFAM" id="SSF102860">
    <property type="entry name" value="mRNA decapping enzyme DcpS N-terminal domain"/>
    <property type="match status" value="1"/>
</dbReference>
<evidence type="ECO:0000256" key="1">
    <source>
        <dbReference type="ARBA" id="ARBA00004123"/>
    </source>
</evidence>
<name>A0AAX4HAA5_9ASCO</name>
<evidence type="ECO:0000256" key="4">
    <source>
        <dbReference type="ARBA" id="ARBA00012520"/>
    </source>
</evidence>
<feature type="active site" description="Nucleophile" evidence="13">
    <location>
        <position position="241"/>
    </location>
</feature>
<dbReference type="PANTHER" id="PTHR12978:SF0">
    <property type="entry name" value="M7GPPPX DIPHOSPHATASE"/>
    <property type="match status" value="1"/>
</dbReference>